<sequence>MSDLTDQQLDRYARHIVLRDIGGIGQKKILGGHVLIVGAGGIGCPAIQYLAAAGIGSLTIIDDDIVSLSNLQRQVLFFTEDIGLPKVEVAESAAQRVNPDININTINQRLTAQHFSDDAAAFFEQFDVILDGSDNYQTRLLVSDYSIAHRVPLVSAAIGQFQGQLGLFRGWEKDKPCYRCFVGDALDPDDCDNCSEVGVLGAMVGLMGSFAAMEAIRVLTGFGDDPAGKLQLFDGLKPSMRSINLPKDPECKSCGALRKG</sequence>
<reference evidence="2 3" key="1">
    <citation type="journal article" date="2019" name="Int. J. Syst. Evol. Microbiol.">
        <title>The Global Catalogue of Microorganisms (GCM) 10K type strain sequencing project: providing services to taxonomists for standard genome sequencing and annotation.</title>
        <authorList>
            <consortium name="The Broad Institute Genomics Platform"/>
            <consortium name="The Broad Institute Genome Sequencing Center for Infectious Disease"/>
            <person name="Wu L."/>
            <person name="Ma J."/>
        </authorList>
    </citation>
    <scope>NUCLEOTIDE SEQUENCE [LARGE SCALE GENOMIC DNA]</scope>
    <source>
        <strain evidence="2 3">JCM 14162</strain>
    </source>
</reference>
<dbReference type="Proteomes" id="UP001500713">
    <property type="component" value="Unassembled WGS sequence"/>
</dbReference>
<accession>A0ABN1AJI1</accession>
<evidence type="ECO:0000313" key="2">
    <source>
        <dbReference type="EMBL" id="GAA0478092.1"/>
    </source>
</evidence>
<dbReference type="PANTHER" id="PTHR10953:SF102">
    <property type="entry name" value="ADENYLYLTRANSFERASE AND SULFURTRANSFERASE MOCS3"/>
    <property type="match status" value="1"/>
</dbReference>
<name>A0ABN1AJI1_9SPHN</name>
<evidence type="ECO:0000313" key="3">
    <source>
        <dbReference type="Proteomes" id="UP001500713"/>
    </source>
</evidence>
<dbReference type="InterPro" id="IPR000594">
    <property type="entry name" value="ThiF_NAD_FAD-bd"/>
</dbReference>
<proteinExistence type="predicted"/>
<dbReference type="NCBIfam" id="NF004281">
    <property type="entry name" value="PRK05690.1"/>
    <property type="match status" value="1"/>
</dbReference>
<feature type="domain" description="THIF-type NAD/FAD binding fold" evidence="1">
    <location>
        <begin position="12"/>
        <end position="252"/>
    </location>
</feature>
<dbReference type="CDD" id="cd00757">
    <property type="entry name" value="ThiF_MoeB_HesA_family"/>
    <property type="match status" value="1"/>
</dbReference>
<dbReference type="InterPro" id="IPR035985">
    <property type="entry name" value="Ubiquitin-activating_enz"/>
</dbReference>
<dbReference type="RefSeq" id="WP_229954675.1">
    <property type="nucleotide sequence ID" value="NZ_BAAAEM010000002.1"/>
</dbReference>
<gene>
    <name evidence="2" type="ORF">GCM10009096_20000</name>
</gene>
<keyword evidence="3" id="KW-1185">Reference proteome</keyword>
<evidence type="ECO:0000259" key="1">
    <source>
        <dbReference type="Pfam" id="PF00899"/>
    </source>
</evidence>
<dbReference type="InterPro" id="IPR045886">
    <property type="entry name" value="ThiF/MoeB/HesA"/>
</dbReference>
<protein>
    <submittedName>
        <fullName evidence="2">HesA/MoeB/ThiF family protein</fullName>
    </submittedName>
</protein>
<dbReference type="EMBL" id="BAAAEM010000002">
    <property type="protein sequence ID" value="GAA0478092.1"/>
    <property type="molecule type" value="Genomic_DNA"/>
</dbReference>
<organism evidence="2 3">
    <name type="scientific">Parasphingorhabdus litoris</name>
    <dbReference type="NCBI Taxonomy" id="394733"/>
    <lineage>
        <taxon>Bacteria</taxon>
        <taxon>Pseudomonadati</taxon>
        <taxon>Pseudomonadota</taxon>
        <taxon>Alphaproteobacteria</taxon>
        <taxon>Sphingomonadales</taxon>
        <taxon>Sphingomonadaceae</taxon>
        <taxon>Parasphingorhabdus</taxon>
    </lineage>
</organism>
<dbReference type="Pfam" id="PF00899">
    <property type="entry name" value="ThiF"/>
    <property type="match status" value="1"/>
</dbReference>
<dbReference type="PANTHER" id="PTHR10953">
    <property type="entry name" value="UBIQUITIN-ACTIVATING ENZYME E1"/>
    <property type="match status" value="1"/>
</dbReference>
<dbReference type="SUPFAM" id="SSF69572">
    <property type="entry name" value="Activating enzymes of the ubiquitin-like proteins"/>
    <property type="match status" value="1"/>
</dbReference>
<dbReference type="Gene3D" id="3.40.50.720">
    <property type="entry name" value="NAD(P)-binding Rossmann-like Domain"/>
    <property type="match status" value="1"/>
</dbReference>
<comment type="caution">
    <text evidence="2">The sequence shown here is derived from an EMBL/GenBank/DDBJ whole genome shotgun (WGS) entry which is preliminary data.</text>
</comment>